<proteinExistence type="predicted"/>
<organism evidence="1 2">
    <name type="scientific">Scutellospora calospora</name>
    <dbReference type="NCBI Taxonomy" id="85575"/>
    <lineage>
        <taxon>Eukaryota</taxon>
        <taxon>Fungi</taxon>
        <taxon>Fungi incertae sedis</taxon>
        <taxon>Mucoromycota</taxon>
        <taxon>Glomeromycotina</taxon>
        <taxon>Glomeromycetes</taxon>
        <taxon>Diversisporales</taxon>
        <taxon>Gigasporaceae</taxon>
        <taxon>Scutellospora</taxon>
    </lineage>
</organism>
<protein>
    <submittedName>
        <fullName evidence="1">10681_t:CDS:1</fullName>
    </submittedName>
</protein>
<feature type="non-terminal residue" evidence="1">
    <location>
        <position position="1"/>
    </location>
</feature>
<accession>A0ACA9LIY3</accession>
<evidence type="ECO:0000313" key="2">
    <source>
        <dbReference type="Proteomes" id="UP000789860"/>
    </source>
</evidence>
<reference evidence="1" key="1">
    <citation type="submission" date="2021-06" db="EMBL/GenBank/DDBJ databases">
        <authorList>
            <person name="Kallberg Y."/>
            <person name="Tangrot J."/>
            <person name="Rosling A."/>
        </authorList>
    </citation>
    <scope>NUCLEOTIDE SEQUENCE</scope>
    <source>
        <strain evidence="1">AU212A</strain>
    </source>
</reference>
<sequence>NLLQKNETQFLRNLFPPAKVELDKDINGYLDNIFSIFNSKEILNAENIFKEVEQKRKLVNLGIETLKERQITFIFDIVQKFLKKFRKGDFFSLKMSELKFCTEVLESCLDIIADIDGSYTSWDSVSISSKLKLQNSQEPVNRTRPDFTLQNYSNYEIFTLEVARSLTSKILKKIKNDFAKLSKQCEII</sequence>
<dbReference type="Proteomes" id="UP000789860">
    <property type="component" value="Unassembled WGS sequence"/>
</dbReference>
<gene>
    <name evidence="1" type="ORF">SCALOS_LOCUS4503</name>
</gene>
<name>A0ACA9LIY3_9GLOM</name>
<evidence type="ECO:0000313" key="1">
    <source>
        <dbReference type="EMBL" id="CAG8532214.1"/>
    </source>
</evidence>
<comment type="caution">
    <text evidence="1">The sequence shown here is derived from an EMBL/GenBank/DDBJ whole genome shotgun (WGS) entry which is preliminary data.</text>
</comment>
<keyword evidence="2" id="KW-1185">Reference proteome</keyword>
<dbReference type="EMBL" id="CAJVPM010006162">
    <property type="protein sequence ID" value="CAG8532214.1"/>
    <property type="molecule type" value="Genomic_DNA"/>
</dbReference>